<evidence type="ECO:0000256" key="4">
    <source>
        <dbReference type="ARBA" id="ARBA00022679"/>
    </source>
</evidence>
<feature type="binding site" evidence="10">
    <location>
        <position position="261"/>
    </location>
    <ligand>
        <name>ATP</name>
        <dbReference type="ChEBI" id="CHEBI:30616"/>
    </ligand>
</feature>
<dbReference type="InterPro" id="IPR000719">
    <property type="entry name" value="Prot_kinase_dom"/>
</dbReference>
<dbReference type="SUPFAM" id="SSF56112">
    <property type="entry name" value="Protein kinase-like (PK-like)"/>
    <property type="match status" value="1"/>
</dbReference>
<evidence type="ECO:0000313" key="12">
    <source>
        <dbReference type="EMBL" id="KAK9213785.1"/>
    </source>
</evidence>
<evidence type="ECO:0000256" key="8">
    <source>
        <dbReference type="ARBA" id="ARBA00047559"/>
    </source>
</evidence>
<keyword evidence="4" id="KW-0808">Transferase</keyword>
<keyword evidence="6" id="KW-0418">Kinase</keyword>
<evidence type="ECO:0000313" key="13">
    <source>
        <dbReference type="Proteomes" id="UP001428341"/>
    </source>
</evidence>
<reference evidence="12 13" key="1">
    <citation type="submission" date="2024-05" db="EMBL/GenBank/DDBJ databases">
        <title>Haplotype-resolved chromosome-level genome assembly of Huyou (Citrus changshanensis).</title>
        <authorList>
            <person name="Miao C."/>
            <person name="Chen W."/>
            <person name="Wu Y."/>
            <person name="Wang L."/>
            <person name="Zhao S."/>
            <person name="Grierson D."/>
            <person name="Xu C."/>
            <person name="Chen K."/>
        </authorList>
    </citation>
    <scope>NUCLEOTIDE SEQUENCE [LARGE SCALE GENOMIC DNA]</scope>
    <source>
        <strain evidence="12">01-14</strain>
        <tissue evidence="12">Leaf</tissue>
    </source>
</reference>
<comment type="catalytic activity">
    <reaction evidence="9">
        <text>L-seryl-[protein] + ATP = O-phospho-L-seryl-[protein] + ADP + H(+)</text>
        <dbReference type="Rhea" id="RHEA:17989"/>
        <dbReference type="Rhea" id="RHEA-COMP:9863"/>
        <dbReference type="Rhea" id="RHEA-COMP:11604"/>
        <dbReference type="ChEBI" id="CHEBI:15378"/>
        <dbReference type="ChEBI" id="CHEBI:29999"/>
        <dbReference type="ChEBI" id="CHEBI:30616"/>
        <dbReference type="ChEBI" id="CHEBI:83421"/>
        <dbReference type="ChEBI" id="CHEBI:456216"/>
        <dbReference type="EC" id="2.7.11.25"/>
    </reaction>
</comment>
<dbReference type="GO" id="GO:0005524">
    <property type="term" value="F:ATP binding"/>
    <property type="evidence" value="ECO:0007669"/>
    <property type="project" value="UniProtKB-UniRule"/>
</dbReference>
<evidence type="ECO:0000256" key="2">
    <source>
        <dbReference type="ARBA" id="ARBA00012406"/>
    </source>
</evidence>
<feature type="domain" description="Protein kinase" evidence="11">
    <location>
        <begin position="233"/>
        <end position="485"/>
    </location>
</feature>
<evidence type="ECO:0000256" key="7">
    <source>
        <dbReference type="ARBA" id="ARBA00022840"/>
    </source>
</evidence>
<dbReference type="GO" id="GO:0004709">
    <property type="term" value="F:MAP kinase kinase kinase activity"/>
    <property type="evidence" value="ECO:0007669"/>
    <property type="project" value="UniProtKB-EC"/>
</dbReference>
<comment type="similarity">
    <text evidence="1">Belongs to the protein kinase superfamily. STE Ser/Thr protein kinase family. MAP kinase kinase kinase subfamily.</text>
</comment>
<keyword evidence="7 10" id="KW-0067">ATP-binding</keyword>
<evidence type="ECO:0000256" key="3">
    <source>
        <dbReference type="ARBA" id="ARBA00022527"/>
    </source>
</evidence>
<dbReference type="EMBL" id="JBCGBO010000003">
    <property type="protein sequence ID" value="KAK9213785.1"/>
    <property type="molecule type" value="Genomic_DNA"/>
</dbReference>
<gene>
    <name evidence="12" type="ORF">WN944_005770</name>
</gene>
<dbReference type="InterPro" id="IPR011009">
    <property type="entry name" value="Kinase-like_dom_sf"/>
</dbReference>
<accession>A0AAP0MN34</accession>
<evidence type="ECO:0000259" key="11">
    <source>
        <dbReference type="PROSITE" id="PS50011"/>
    </source>
</evidence>
<dbReference type="PANTHER" id="PTHR48016">
    <property type="entry name" value="MAP KINASE KINASE KINASE SSK2-RELATED-RELATED"/>
    <property type="match status" value="1"/>
</dbReference>
<keyword evidence="3" id="KW-0723">Serine/threonine-protein kinase</keyword>
<protein>
    <recommendedName>
        <fullName evidence="2">mitogen-activated protein kinase kinase kinase</fullName>
        <ecNumber evidence="2">2.7.11.25</ecNumber>
    </recommendedName>
</protein>
<dbReference type="InterPro" id="IPR050538">
    <property type="entry name" value="MAP_kinase_kinase_kinase"/>
</dbReference>
<comment type="caution">
    <text evidence="12">The sequence shown here is derived from an EMBL/GenBank/DDBJ whole genome shotgun (WGS) entry which is preliminary data.</text>
</comment>
<evidence type="ECO:0000256" key="9">
    <source>
        <dbReference type="ARBA" id="ARBA00048329"/>
    </source>
</evidence>
<proteinExistence type="inferred from homology"/>
<dbReference type="FunFam" id="1.10.510.10:FF:001560">
    <property type="entry name" value="Mitogen-activated protein kinase kinase kinase 19"/>
    <property type="match status" value="1"/>
</dbReference>
<dbReference type="Pfam" id="PF00069">
    <property type="entry name" value="Pkinase"/>
    <property type="match status" value="1"/>
</dbReference>
<dbReference type="Gene3D" id="1.10.510.10">
    <property type="entry name" value="Transferase(Phosphotransferase) domain 1"/>
    <property type="match status" value="1"/>
</dbReference>
<dbReference type="AlphaFoldDB" id="A0AAP0MN34"/>
<dbReference type="EC" id="2.7.11.25" evidence="2"/>
<dbReference type="Gene3D" id="3.30.200.20">
    <property type="entry name" value="Phosphorylase Kinase, domain 1"/>
    <property type="match status" value="1"/>
</dbReference>
<dbReference type="InterPro" id="IPR017441">
    <property type="entry name" value="Protein_kinase_ATP_BS"/>
</dbReference>
<sequence length="493" mass="56520">MAKNRRGRFRMVARLANQAEARVHTFEIRDKKIISLSVRKVASQFIDDVPSSECAAPHGPHYFQKAALDFTRSLDDAPLGEYHAKARRFQEFVDDIGYTIKGHDLKIPKRTNAVFSLRVGNLLTYPVLKATSFRVYLLNHPVFKAFSSMRNIFSNLLLGVAFLRHKFQYYMSLCKYIVTLAAKVRRMQDCLNDAEYLSHDDDDDSKDHPISIIMEPVYNVSPNGKFRRRITSWQKGELLGSGSFGSVYEGLTDDGFFFAVKEVSLRDERPRGKQSILQLDQFEHDNIVQYLGTEKDENRLYIFLELVKKGSLANLYQKYHLSDSQVSSYTRQILNGLTYLHERNVIVLIPDKENYILSCCKSWILVSFKVKQKIAITEVTTTNDVKSFEGTPFWVAPEVVNLKNNGYGLSADIWSLGCTVLEMLTHQPPYSHLEDMQALFRIGRGKLPSVPNSLSRDARDFILKCLQVNPNDRPTAAQLMEHPFVKRPLQTSR</sequence>
<dbReference type="GO" id="GO:0005737">
    <property type="term" value="C:cytoplasm"/>
    <property type="evidence" value="ECO:0007669"/>
    <property type="project" value="TreeGrafter"/>
</dbReference>
<evidence type="ECO:0000256" key="5">
    <source>
        <dbReference type="ARBA" id="ARBA00022741"/>
    </source>
</evidence>
<evidence type="ECO:0000256" key="6">
    <source>
        <dbReference type="ARBA" id="ARBA00022777"/>
    </source>
</evidence>
<keyword evidence="5 10" id="KW-0547">Nucleotide-binding</keyword>
<organism evidence="12 13">
    <name type="scientific">Citrus x changshan-huyou</name>
    <dbReference type="NCBI Taxonomy" id="2935761"/>
    <lineage>
        <taxon>Eukaryota</taxon>
        <taxon>Viridiplantae</taxon>
        <taxon>Streptophyta</taxon>
        <taxon>Embryophyta</taxon>
        <taxon>Tracheophyta</taxon>
        <taxon>Spermatophyta</taxon>
        <taxon>Magnoliopsida</taxon>
        <taxon>eudicotyledons</taxon>
        <taxon>Gunneridae</taxon>
        <taxon>Pentapetalae</taxon>
        <taxon>rosids</taxon>
        <taxon>malvids</taxon>
        <taxon>Sapindales</taxon>
        <taxon>Rutaceae</taxon>
        <taxon>Aurantioideae</taxon>
        <taxon>Citrus</taxon>
    </lineage>
</organism>
<evidence type="ECO:0000256" key="10">
    <source>
        <dbReference type="PROSITE-ProRule" id="PRU10141"/>
    </source>
</evidence>
<comment type="catalytic activity">
    <reaction evidence="8">
        <text>L-threonyl-[protein] + ATP = O-phospho-L-threonyl-[protein] + ADP + H(+)</text>
        <dbReference type="Rhea" id="RHEA:46608"/>
        <dbReference type="Rhea" id="RHEA-COMP:11060"/>
        <dbReference type="Rhea" id="RHEA-COMP:11605"/>
        <dbReference type="ChEBI" id="CHEBI:15378"/>
        <dbReference type="ChEBI" id="CHEBI:30013"/>
        <dbReference type="ChEBI" id="CHEBI:30616"/>
        <dbReference type="ChEBI" id="CHEBI:61977"/>
        <dbReference type="ChEBI" id="CHEBI:456216"/>
        <dbReference type="EC" id="2.7.11.25"/>
    </reaction>
</comment>
<dbReference type="PROSITE" id="PS00107">
    <property type="entry name" value="PROTEIN_KINASE_ATP"/>
    <property type="match status" value="1"/>
</dbReference>
<dbReference type="PANTHER" id="PTHR48016:SF29">
    <property type="entry name" value="MITOGEN-ACTIVATED PROTEIN KINASE KINASE KINASE 1-RELATED"/>
    <property type="match status" value="1"/>
</dbReference>
<name>A0AAP0MN34_9ROSI</name>
<dbReference type="PROSITE" id="PS50011">
    <property type="entry name" value="PROTEIN_KINASE_DOM"/>
    <property type="match status" value="1"/>
</dbReference>
<evidence type="ECO:0000256" key="1">
    <source>
        <dbReference type="ARBA" id="ARBA00006529"/>
    </source>
</evidence>
<keyword evidence="13" id="KW-1185">Reference proteome</keyword>
<dbReference type="Proteomes" id="UP001428341">
    <property type="component" value="Unassembled WGS sequence"/>
</dbReference>